<dbReference type="PANTHER" id="PTHR23513:SF11">
    <property type="entry name" value="STAPHYLOFERRIN A TRANSPORTER"/>
    <property type="match status" value="1"/>
</dbReference>
<dbReference type="InterPro" id="IPR036259">
    <property type="entry name" value="MFS_trans_sf"/>
</dbReference>
<proteinExistence type="predicted"/>
<dbReference type="Pfam" id="PF07690">
    <property type="entry name" value="MFS_1"/>
    <property type="match status" value="2"/>
</dbReference>
<evidence type="ECO:0000256" key="2">
    <source>
        <dbReference type="ARBA" id="ARBA00022475"/>
    </source>
</evidence>
<dbReference type="PANTHER" id="PTHR23513">
    <property type="entry name" value="INTEGRAL MEMBRANE EFFLUX PROTEIN-RELATED"/>
    <property type="match status" value="1"/>
</dbReference>
<dbReference type="OrthoDB" id="3227279at2"/>
<dbReference type="InterPro" id="IPR022324">
    <property type="entry name" value="Bacilysin_exporter_BacE_put"/>
</dbReference>
<evidence type="ECO:0000256" key="1">
    <source>
        <dbReference type="ARBA" id="ARBA00004651"/>
    </source>
</evidence>
<accession>A0A428ZER1</accession>
<dbReference type="AlphaFoldDB" id="A0A428ZER1"/>
<feature type="transmembrane region" description="Helical" evidence="6">
    <location>
        <begin position="227"/>
        <end position="245"/>
    </location>
</feature>
<dbReference type="Gene3D" id="1.20.1250.20">
    <property type="entry name" value="MFS general substrate transporter like domains"/>
    <property type="match status" value="1"/>
</dbReference>
<feature type="transmembrane region" description="Helical" evidence="6">
    <location>
        <begin position="58"/>
        <end position="80"/>
    </location>
</feature>
<reference evidence="7 8" key="1">
    <citation type="submission" date="2018-05" db="EMBL/GenBank/DDBJ databases">
        <title>Evolution of GPA BGCs.</title>
        <authorList>
            <person name="Waglechner N."/>
            <person name="Wright G.D."/>
        </authorList>
    </citation>
    <scope>NUCLEOTIDE SEQUENCE [LARGE SCALE GENOMIC DNA]</scope>
    <source>
        <strain evidence="7 8">A82846</strain>
    </source>
</reference>
<feature type="transmembrane region" description="Helical" evidence="6">
    <location>
        <begin position="251"/>
        <end position="275"/>
    </location>
</feature>
<feature type="transmembrane region" description="Helical" evidence="6">
    <location>
        <begin position="287"/>
        <end position="306"/>
    </location>
</feature>
<keyword evidence="2" id="KW-1003">Cell membrane</keyword>
<sequence length="401" mass="42019">MRRLQCRTVRGDSGVRLTAVLRVREFRGLWLAELLSVGGDQLARVAVAVLVYRETASATWTTLSYAMTFLPNLLGSVFLASLADRFKRRELIVATDLCRGLLAAVMAVPGLPLPVLGVLIALLSFAGGPFKAAQLSLMYQILGKHYVQGLSIRTISTQLAQLVGFAAGGAVLTVVSPYAVLGFNAATFVIAAAMVWLSVRGRPGTDQRRSTSGVAGMIWRDPVLRSLIALAWMVGLFVVPEGLAAPYADELMAGVAAVGFLMAADPVGSIIGAWLSGRMTELARERMLVPFAILAGVPLILCFLQPGVLFSVFLWGISGIASTAYLIETQAAFVKRVPEYCRGTAVGLGSAGVQASQGVAIALGGVVADAVSPSTAVALAGLSGAGFAALVGVSWLRARQR</sequence>
<feature type="transmembrane region" description="Helical" evidence="6">
    <location>
        <begin position="374"/>
        <end position="396"/>
    </location>
</feature>
<comment type="subcellular location">
    <subcellularLocation>
        <location evidence="1">Cell membrane</location>
        <topology evidence="1">Multi-pass membrane protein</topology>
    </subcellularLocation>
</comment>
<feature type="transmembrane region" description="Helical" evidence="6">
    <location>
        <begin position="178"/>
        <end position="199"/>
    </location>
</feature>
<dbReference type="GO" id="GO:0022857">
    <property type="term" value="F:transmembrane transporter activity"/>
    <property type="evidence" value="ECO:0007669"/>
    <property type="project" value="InterPro"/>
</dbReference>
<protein>
    <submittedName>
        <fullName evidence="7">MFS transporter</fullName>
    </submittedName>
</protein>
<evidence type="ECO:0000313" key="8">
    <source>
        <dbReference type="Proteomes" id="UP000287547"/>
    </source>
</evidence>
<feature type="transmembrane region" description="Helical" evidence="6">
    <location>
        <begin position="345"/>
        <end position="368"/>
    </location>
</feature>
<dbReference type="GO" id="GO:0005886">
    <property type="term" value="C:plasma membrane"/>
    <property type="evidence" value="ECO:0007669"/>
    <property type="project" value="UniProtKB-SubCell"/>
</dbReference>
<evidence type="ECO:0000256" key="5">
    <source>
        <dbReference type="ARBA" id="ARBA00023136"/>
    </source>
</evidence>
<evidence type="ECO:0000256" key="6">
    <source>
        <dbReference type="SAM" id="Phobius"/>
    </source>
</evidence>
<dbReference type="EMBL" id="QHKI01000008">
    <property type="protein sequence ID" value="RSM86546.1"/>
    <property type="molecule type" value="Genomic_DNA"/>
</dbReference>
<feature type="transmembrane region" description="Helical" evidence="6">
    <location>
        <begin position="312"/>
        <end position="333"/>
    </location>
</feature>
<dbReference type="SUPFAM" id="SSF103473">
    <property type="entry name" value="MFS general substrate transporter"/>
    <property type="match status" value="1"/>
</dbReference>
<feature type="transmembrane region" description="Helical" evidence="6">
    <location>
        <begin position="101"/>
        <end position="126"/>
    </location>
</feature>
<gene>
    <name evidence="7" type="ORF">DMH04_12895</name>
</gene>
<keyword evidence="4 6" id="KW-1133">Transmembrane helix</keyword>
<organism evidence="7 8">
    <name type="scientific">Kibdelosporangium aridum</name>
    <dbReference type="NCBI Taxonomy" id="2030"/>
    <lineage>
        <taxon>Bacteria</taxon>
        <taxon>Bacillati</taxon>
        <taxon>Actinomycetota</taxon>
        <taxon>Actinomycetes</taxon>
        <taxon>Pseudonocardiales</taxon>
        <taxon>Pseudonocardiaceae</taxon>
        <taxon>Kibdelosporangium</taxon>
    </lineage>
</organism>
<dbReference type="InterPro" id="IPR011701">
    <property type="entry name" value="MFS"/>
</dbReference>
<dbReference type="PRINTS" id="PR01988">
    <property type="entry name" value="EXPORTERBACE"/>
</dbReference>
<dbReference type="Proteomes" id="UP000287547">
    <property type="component" value="Unassembled WGS sequence"/>
</dbReference>
<evidence type="ECO:0000256" key="3">
    <source>
        <dbReference type="ARBA" id="ARBA00022692"/>
    </source>
</evidence>
<dbReference type="CDD" id="cd06173">
    <property type="entry name" value="MFS_MefA_like"/>
    <property type="match status" value="1"/>
</dbReference>
<comment type="caution">
    <text evidence="7">The sequence shown here is derived from an EMBL/GenBank/DDBJ whole genome shotgun (WGS) entry which is preliminary data.</text>
</comment>
<keyword evidence="3 6" id="KW-0812">Transmembrane</keyword>
<name>A0A428ZER1_KIBAR</name>
<evidence type="ECO:0000256" key="4">
    <source>
        <dbReference type="ARBA" id="ARBA00022989"/>
    </source>
</evidence>
<feature type="transmembrane region" description="Helical" evidence="6">
    <location>
        <begin position="29"/>
        <end position="52"/>
    </location>
</feature>
<keyword evidence="5 6" id="KW-0472">Membrane</keyword>
<evidence type="ECO:0000313" key="7">
    <source>
        <dbReference type="EMBL" id="RSM86546.1"/>
    </source>
</evidence>